<dbReference type="OrthoDB" id="8404282at2"/>
<proteinExistence type="predicted"/>
<keyword evidence="1" id="KW-0472">Membrane</keyword>
<evidence type="ECO:0008006" key="4">
    <source>
        <dbReference type="Google" id="ProtNLM"/>
    </source>
</evidence>
<feature type="transmembrane region" description="Helical" evidence="1">
    <location>
        <begin position="46"/>
        <end position="68"/>
    </location>
</feature>
<organism evidence="2 3">
    <name type="scientific">Ralstonia pickettii</name>
    <name type="common">Burkholderia pickettii</name>
    <dbReference type="NCBI Taxonomy" id="329"/>
    <lineage>
        <taxon>Bacteria</taxon>
        <taxon>Pseudomonadati</taxon>
        <taxon>Pseudomonadota</taxon>
        <taxon>Betaproteobacteria</taxon>
        <taxon>Burkholderiales</taxon>
        <taxon>Burkholderiaceae</taxon>
        <taxon>Ralstonia</taxon>
    </lineage>
</organism>
<feature type="transmembrane region" description="Helical" evidence="1">
    <location>
        <begin position="7"/>
        <end position="26"/>
    </location>
</feature>
<keyword evidence="1" id="KW-1133">Transmembrane helix</keyword>
<evidence type="ECO:0000313" key="3">
    <source>
        <dbReference type="Proteomes" id="UP000234456"/>
    </source>
</evidence>
<reference evidence="2 3" key="1">
    <citation type="submission" date="2017-12" db="EMBL/GenBank/DDBJ databases">
        <title>Draft genome sequence of Ralstonia pickettii 52.</title>
        <authorList>
            <person name="Zheng B."/>
        </authorList>
    </citation>
    <scope>NUCLEOTIDE SEQUENCE [LARGE SCALE GENOMIC DNA]</scope>
    <source>
        <strain evidence="2 3">52</strain>
    </source>
</reference>
<dbReference type="Proteomes" id="UP000234456">
    <property type="component" value="Unassembled WGS sequence"/>
</dbReference>
<comment type="caution">
    <text evidence="2">The sequence shown here is derived from an EMBL/GenBank/DDBJ whole genome shotgun (WGS) entry which is preliminary data.</text>
</comment>
<evidence type="ECO:0000313" key="2">
    <source>
        <dbReference type="EMBL" id="PLC42777.1"/>
    </source>
</evidence>
<evidence type="ECO:0000256" key="1">
    <source>
        <dbReference type="SAM" id="Phobius"/>
    </source>
</evidence>
<protein>
    <recommendedName>
        <fullName evidence="4">Transmembrane protein</fullName>
    </recommendedName>
</protein>
<sequence length="110" mass="11899">MSQDLKTRLGGVLILVLGAVIGWFFILGPLHQAQAGAPTVRYSLKAMVLVPGCLVFGLAFLVGGDKLAYRDAERKRLTPLGWVLVAIFAAAAALCYWWFKQQFAALGYAA</sequence>
<dbReference type="RefSeq" id="WP_102065833.1">
    <property type="nucleotide sequence ID" value="NZ_PKQE01000002.1"/>
</dbReference>
<gene>
    <name evidence="2" type="ORF">C0Q88_12645</name>
</gene>
<name>A0A2N4TSU5_RALPI</name>
<dbReference type="EMBL" id="PKQE01000002">
    <property type="protein sequence ID" value="PLC42777.1"/>
    <property type="molecule type" value="Genomic_DNA"/>
</dbReference>
<accession>A0A2N4TSU5</accession>
<keyword evidence="1" id="KW-0812">Transmembrane</keyword>
<dbReference type="AlphaFoldDB" id="A0A2N4TSU5"/>
<feature type="transmembrane region" description="Helical" evidence="1">
    <location>
        <begin position="80"/>
        <end position="99"/>
    </location>
</feature>